<proteinExistence type="predicted"/>
<dbReference type="EMBL" id="RBUY01000191">
    <property type="protein sequence ID" value="RMV70171.1"/>
    <property type="molecule type" value="Genomic_DNA"/>
</dbReference>
<keyword evidence="1" id="KW-0812">Transmembrane</keyword>
<protein>
    <submittedName>
        <fullName evidence="2">Serine recombinase/resolvase protein</fullName>
    </submittedName>
</protein>
<name>A0A3M6EPJ9_9PSED</name>
<reference evidence="2 3" key="1">
    <citation type="submission" date="2018-08" db="EMBL/GenBank/DDBJ databases">
        <title>Recombination of ecologically and evolutionarily significant loci maintains genetic cohesion in the Pseudomonas syringae species complex.</title>
        <authorList>
            <person name="Dillon M."/>
            <person name="Thakur S."/>
            <person name="Almeida R.N.D."/>
            <person name="Weir B.S."/>
            <person name="Guttman D.S."/>
        </authorList>
    </citation>
    <scope>NUCLEOTIDE SEQUENCE [LARGE SCALE GENOMIC DNA]</scope>
    <source>
        <strain evidence="2 3">ICMP 7496</strain>
    </source>
</reference>
<feature type="transmembrane region" description="Helical" evidence="1">
    <location>
        <begin position="20"/>
        <end position="43"/>
    </location>
</feature>
<dbReference type="Proteomes" id="UP000269872">
    <property type="component" value="Unassembled WGS sequence"/>
</dbReference>
<dbReference type="AlphaFoldDB" id="A0A3M6EPJ9"/>
<comment type="caution">
    <text evidence="2">The sequence shown here is derived from an EMBL/GenBank/DDBJ whole genome shotgun (WGS) entry which is preliminary data.</text>
</comment>
<keyword evidence="1" id="KW-1133">Transmembrane helix</keyword>
<accession>A0A3M6EPJ9</accession>
<dbReference type="RefSeq" id="WP_122341370.1">
    <property type="nucleotide sequence ID" value="NZ_RBUY01000191.1"/>
</dbReference>
<keyword evidence="1" id="KW-0472">Membrane</keyword>
<organism evidence="2 3">
    <name type="scientific">Pseudomonas caricapapayae</name>
    <dbReference type="NCBI Taxonomy" id="46678"/>
    <lineage>
        <taxon>Bacteria</taxon>
        <taxon>Pseudomonadati</taxon>
        <taxon>Pseudomonadota</taxon>
        <taxon>Gammaproteobacteria</taxon>
        <taxon>Pseudomonadales</taxon>
        <taxon>Pseudomonadaceae</taxon>
        <taxon>Pseudomonas</taxon>
    </lineage>
</organism>
<sequence length="182" mass="20783">MDYCSFCSVFVSSGAVGATLSPTIFISGVVAVVGVAALFVAIAQMRIASAKIKLDLYNRRFSIYVAALDYYQSAWGKTEKNMTEAGSNFVRAFRESVFLFDRNDKIYETLNRIKDHGNAIGFNKNASSSENWPMKYDHPTMTILKQRSDRTYEEFEKDLLLLERQLQKYINFKTISGWRMFG</sequence>
<evidence type="ECO:0000313" key="3">
    <source>
        <dbReference type="Proteomes" id="UP000269872"/>
    </source>
</evidence>
<gene>
    <name evidence="2" type="ORF">ALP05_04184</name>
</gene>
<evidence type="ECO:0000256" key="1">
    <source>
        <dbReference type="SAM" id="Phobius"/>
    </source>
</evidence>
<evidence type="ECO:0000313" key="2">
    <source>
        <dbReference type="EMBL" id="RMV70171.1"/>
    </source>
</evidence>